<feature type="transmembrane region" description="Helical" evidence="9">
    <location>
        <begin position="6"/>
        <end position="27"/>
    </location>
</feature>
<reference evidence="12" key="1">
    <citation type="submission" date="2019-01" db="EMBL/GenBank/DDBJ databases">
        <title>Gri0909 isolated from a small marine red alga.</title>
        <authorList>
            <person name="Kim J."/>
            <person name="Jeong S.E."/>
            <person name="Jeon C.O."/>
        </authorList>
    </citation>
    <scope>NUCLEOTIDE SEQUENCE [LARGE SCALE GENOMIC DNA]</scope>
    <source>
        <strain evidence="12">Gri0909</strain>
    </source>
</reference>
<keyword evidence="3" id="KW-1003">Cell membrane</keyword>
<comment type="similarity">
    <text evidence="8 9">Belongs to the TRAP transporter small permease family.</text>
</comment>
<keyword evidence="5 9" id="KW-0812">Transmembrane</keyword>
<dbReference type="GO" id="GO:0022857">
    <property type="term" value="F:transmembrane transporter activity"/>
    <property type="evidence" value="ECO:0007669"/>
    <property type="project" value="UniProtKB-UniRule"/>
</dbReference>
<feature type="domain" description="Tripartite ATP-independent periplasmic transporters DctQ component" evidence="10">
    <location>
        <begin position="69"/>
        <end position="201"/>
    </location>
</feature>
<comment type="subcellular location">
    <subcellularLocation>
        <location evidence="1 9">Cell inner membrane</location>
        <topology evidence="1 9">Multi-pass membrane protein</topology>
    </subcellularLocation>
</comment>
<accession>A0A437QHK7</accession>
<organism evidence="11 12">
    <name type="scientific">Hwanghaeella grinnelliae</name>
    <dbReference type="NCBI Taxonomy" id="2500179"/>
    <lineage>
        <taxon>Bacteria</taxon>
        <taxon>Pseudomonadati</taxon>
        <taxon>Pseudomonadota</taxon>
        <taxon>Alphaproteobacteria</taxon>
        <taxon>Rhodospirillales</taxon>
        <taxon>Rhodospirillaceae</taxon>
        <taxon>Hwanghaeella</taxon>
    </lineage>
</organism>
<feature type="transmembrane region" description="Helical" evidence="9">
    <location>
        <begin position="48"/>
        <end position="73"/>
    </location>
</feature>
<keyword evidence="6 9" id="KW-1133">Transmembrane helix</keyword>
<evidence type="ECO:0000256" key="6">
    <source>
        <dbReference type="ARBA" id="ARBA00022989"/>
    </source>
</evidence>
<evidence type="ECO:0000256" key="5">
    <source>
        <dbReference type="ARBA" id="ARBA00022692"/>
    </source>
</evidence>
<keyword evidence="7 9" id="KW-0472">Membrane</keyword>
<dbReference type="GO" id="GO:0005886">
    <property type="term" value="C:plasma membrane"/>
    <property type="evidence" value="ECO:0007669"/>
    <property type="project" value="UniProtKB-SubCell"/>
</dbReference>
<dbReference type="AlphaFoldDB" id="A0A437QHK7"/>
<comment type="subunit">
    <text evidence="9">The complex comprises the extracytoplasmic solute receptor protein and the two transmembrane proteins.</text>
</comment>
<dbReference type="PANTHER" id="PTHR35011">
    <property type="entry name" value="2,3-DIKETO-L-GULONATE TRAP TRANSPORTER SMALL PERMEASE PROTEIN YIAM"/>
    <property type="match status" value="1"/>
</dbReference>
<evidence type="ECO:0000256" key="9">
    <source>
        <dbReference type="RuleBase" id="RU369079"/>
    </source>
</evidence>
<comment type="caution">
    <text evidence="11">The sequence shown here is derived from an EMBL/GenBank/DDBJ whole genome shotgun (WGS) entry which is preliminary data.</text>
</comment>
<dbReference type="InterPro" id="IPR007387">
    <property type="entry name" value="TRAP_DctQ"/>
</dbReference>
<name>A0A437QHK7_9PROT</name>
<dbReference type="Pfam" id="PF04290">
    <property type="entry name" value="DctQ"/>
    <property type="match status" value="1"/>
</dbReference>
<dbReference type="EMBL" id="SADE01000004">
    <property type="protein sequence ID" value="RVU34015.1"/>
    <property type="molecule type" value="Genomic_DNA"/>
</dbReference>
<evidence type="ECO:0000256" key="2">
    <source>
        <dbReference type="ARBA" id="ARBA00022448"/>
    </source>
</evidence>
<evidence type="ECO:0000313" key="12">
    <source>
        <dbReference type="Proteomes" id="UP000287447"/>
    </source>
</evidence>
<sequence>MPELTTSGQIWVGGIALGLVLWFVFVSPRLVPMLKMTMHGVGDDDRKFSFVDIVTLYMASVLMFVVAMIVSIMFYEVVMRYVFEAPTLWVEELSRWLGGVIFLMGGLYAMQQRAHIRVVIVYDMVSRNAQRVLDVFGTICIVTFCYAVVSGYGKTALKKFETWELYGSAWNPPIPAVMKPLICIVCAWMAVQAISNLIMDWSKPKVIHDPADDL</sequence>
<dbReference type="OrthoDB" id="9794346at2"/>
<feature type="transmembrane region" description="Helical" evidence="9">
    <location>
        <begin position="93"/>
        <end position="111"/>
    </location>
</feature>
<dbReference type="InterPro" id="IPR055348">
    <property type="entry name" value="DctQ"/>
</dbReference>
<proteinExistence type="inferred from homology"/>
<dbReference type="Proteomes" id="UP000287447">
    <property type="component" value="Unassembled WGS sequence"/>
</dbReference>
<evidence type="ECO:0000259" key="10">
    <source>
        <dbReference type="Pfam" id="PF04290"/>
    </source>
</evidence>
<feature type="transmembrane region" description="Helical" evidence="9">
    <location>
        <begin position="173"/>
        <end position="195"/>
    </location>
</feature>
<evidence type="ECO:0000256" key="1">
    <source>
        <dbReference type="ARBA" id="ARBA00004429"/>
    </source>
</evidence>
<evidence type="ECO:0000256" key="8">
    <source>
        <dbReference type="ARBA" id="ARBA00038436"/>
    </source>
</evidence>
<keyword evidence="12" id="KW-1185">Reference proteome</keyword>
<dbReference type="RefSeq" id="WP_127768045.1">
    <property type="nucleotide sequence ID" value="NZ_SADE01000004.1"/>
</dbReference>
<gene>
    <name evidence="11" type="ORF">EOI86_23115</name>
</gene>
<evidence type="ECO:0000256" key="3">
    <source>
        <dbReference type="ARBA" id="ARBA00022475"/>
    </source>
</evidence>
<keyword evidence="4 9" id="KW-0997">Cell inner membrane</keyword>
<comment type="function">
    <text evidence="9">Part of the tripartite ATP-independent periplasmic (TRAP) transport system.</text>
</comment>
<evidence type="ECO:0000256" key="4">
    <source>
        <dbReference type="ARBA" id="ARBA00022519"/>
    </source>
</evidence>
<feature type="transmembrane region" description="Helical" evidence="9">
    <location>
        <begin position="132"/>
        <end position="153"/>
    </location>
</feature>
<comment type="caution">
    <text evidence="9">Lacks conserved residue(s) required for the propagation of feature annotation.</text>
</comment>
<protein>
    <recommendedName>
        <fullName evidence="9">TRAP transporter small permease protein</fullName>
    </recommendedName>
</protein>
<evidence type="ECO:0000256" key="7">
    <source>
        <dbReference type="ARBA" id="ARBA00023136"/>
    </source>
</evidence>
<keyword evidence="2 9" id="KW-0813">Transport</keyword>
<evidence type="ECO:0000313" key="11">
    <source>
        <dbReference type="EMBL" id="RVU34015.1"/>
    </source>
</evidence>